<evidence type="ECO:0000313" key="3">
    <source>
        <dbReference type="Proteomes" id="UP000263014"/>
    </source>
</evidence>
<dbReference type="EMBL" id="BQNJ01000001">
    <property type="protein sequence ID" value="GKG98496.1"/>
    <property type="molecule type" value="Genomic_DNA"/>
</dbReference>
<evidence type="ECO:0000313" key="1">
    <source>
        <dbReference type="EMBL" id="GKG98496.1"/>
    </source>
</evidence>
<accession>A0A374NX45</accession>
<organism evidence="2 3">
    <name type="scientific">Hungatella hathewayi</name>
    <dbReference type="NCBI Taxonomy" id="154046"/>
    <lineage>
        <taxon>Bacteria</taxon>
        <taxon>Bacillati</taxon>
        <taxon>Bacillota</taxon>
        <taxon>Clostridia</taxon>
        <taxon>Lachnospirales</taxon>
        <taxon>Lachnospiraceae</taxon>
        <taxon>Hungatella</taxon>
    </lineage>
</organism>
<proteinExistence type="predicted"/>
<dbReference type="EMBL" id="QSON01000032">
    <property type="protein sequence ID" value="RGI95356.1"/>
    <property type="molecule type" value="Genomic_DNA"/>
</dbReference>
<dbReference type="RefSeq" id="WP_118033358.1">
    <property type="nucleotide sequence ID" value="NZ_BQNJ01000001.1"/>
</dbReference>
<comment type="caution">
    <text evidence="2">The sequence shown here is derived from an EMBL/GenBank/DDBJ whole genome shotgun (WGS) entry which is preliminary data.</text>
</comment>
<dbReference type="Proteomes" id="UP001055091">
    <property type="component" value="Unassembled WGS sequence"/>
</dbReference>
<protein>
    <submittedName>
        <fullName evidence="2">Uncharacterized protein</fullName>
    </submittedName>
</protein>
<name>A0A374NX45_9FIRM</name>
<reference evidence="2 3" key="1">
    <citation type="submission" date="2018-08" db="EMBL/GenBank/DDBJ databases">
        <title>A genome reference for cultivated species of the human gut microbiota.</title>
        <authorList>
            <person name="Zou Y."/>
            <person name="Xue W."/>
            <person name="Luo G."/>
        </authorList>
    </citation>
    <scope>NUCLEOTIDE SEQUENCE [LARGE SCALE GENOMIC DNA]</scope>
    <source>
        <strain evidence="2 3">TM09-12</strain>
    </source>
</reference>
<gene>
    <name evidence="1" type="ORF">CE91St55_04780</name>
    <name evidence="2" type="ORF">DXD79_32355</name>
</gene>
<reference evidence="1" key="2">
    <citation type="submission" date="2022-01" db="EMBL/GenBank/DDBJ databases">
        <title>Novel bile acid biosynthetic pathways are enriched in the microbiome of centenarians.</title>
        <authorList>
            <person name="Sato Y."/>
            <person name="Atarashi K."/>
            <person name="Plichta R.D."/>
            <person name="Arai Y."/>
            <person name="Sasajima S."/>
            <person name="Kearney M.S."/>
            <person name="Suda W."/>
            <person name="Takeshita K."/>
            <person name="Sasaki T."/>
            <person name="Okamoto S."/>
            <person name="Skelly N.A."/>
            <person name="Okamura Y."/>
            <person name="Vlamakis H."/>
            <person name="Li Y."/>
            <person name="Tanoue T."/>
            <person name="Takei H."/>
            <person name="Nittono H."/>
            <person name="Narushima S."/>
            <person name="Irie J."/>
            <person name="Itoh H."/>
            <person name="Moriya K."/>
            <person name="Sugiura Y."/>
            <person name="Suematsu M."/>
            <person name="Moritoki N."/>
            <person name="Shibata S."/>
            <person name="Littman R.D."/>
            <person name="Fischbach A.M."/>
            <person name="Uwamino Y."/>
            <person name="Inoue T."/>
            <person name="Honda A."/>
            <person name="Hattori M."/>
            <person name="Murai T."/>
            <person name="Xavier J.R."/>
            <person name="Hirose N."/>
            <person name="Honda K."/>
        </authorList>
    </citation>
    <scope>NUCLEOTIDE SEQUENCE</scope>
    <source>
        <strain evidence="1">CE91-St55</strain>
    </source>
</reference>
<evidence type="ECO:0000313" key="2">
    <source>
        <dbReference type="EMBL" id="RGI95356.1"/>
    </source>
</evidence>
<dbReference type="Proteomes" id="UP000263014">
    <property type="component" value="Unassembled WGS sequence"/>
</dbReference>
<sequence length="99" mass="10739">MACLILVSVLDSGNPASGIIRVHLGCPVCPLAPGGTDFLLQPIYSIGIFQLISVCKLALYPFSVCLIEMLFLQDSLTVCLRYQVSMVIVGDSYENTKLK</sequence>
<dbReference type="AlphaFoldDB" id="A0A374NX45"/>